<dbReference type="GO" id="GO:0019695">
    <property type="term" value="P:choline metabolic process"/>
    <property type="evidence" value="ECO:0007669"/>
    <property type="project" value="TreeGrafter"/>
</dbReference>
<dbReference type="STRING" id="131310.A0A0N5A116"/>
<sequence>MVKQLYIFTISFLITFYVYGKNNGRKYTPGSELNFEDKGKVEEYLGIPFAKPPIKEKRFKAPEEADEPTSSFKAEYPAATCPQHLFKTNITALDFWNPPNNISEDCLQLNMWVPKDKTNLPVLVNLCGGAYWRLSASNDIFNGSVLAAYSGAIVVNLNFRLGALGFARHNKSGITGNMGLLDQQMGLKWINKHISAYGGDPNKVTLMGEQTGASSAEAHLYSEESKNLFKRIALTSGTLENPWASRTNEQVEKNTKQLAELLKCVKTNGKKNPGNINSTCMREKSYQEILNKTVEIKKNFSFGYPFSVVHNDGIFFRPYWVKKNFSKTDADVLMGDTSNEGSFFLWYYYKDIINCNTLELTDEKIKGDCFVDKLQFEKIVANVSGMFGYDEHRKQKILDHYGATDANATAAAQRFLSSLLFDCGLQQFADKLVKDSDNHESYVYTFDHRSVEKRTSWPDSFGTVHAALIEFLFGRPFRYPENYEATDLIVQQNMSKTVMELYGQFADTGKPNKEEWKPYSKESKYSMRLDSDYNSDYPDDGDIHNIEECSIIMPHFKMEGNYTNTYDYS</sequence>
<evidence type="ECO:0000256" key="4">
    <source>
        <dbReference type="ARBA" id="ARBA00023157"/>
    </source>
</evidence>
<comment type="similarity">
    <text evidence="1">Belongs to the type-B carboxylesterase/lipase family.</text>
</comment>
<name>A0A0N5A116_PARTI</name>
<evidence type="ECO:0000313" key="7">
    <source>
        <dbReference type="WBParaSite" id="PTRK_0001529800.1"/>
    </source>
</evidence>
<dbReference type="InterPro" id="IPR050654">
    <property type="entry name" value="AChE-related_enzymes"/>
</dbReference>
<dbReference type="InterPro" id="IPR029058">
    <property type="entry name" value="AB_hydrolase_fold"/>
</dbReference>
<reference evidence="7" key="1">
    <citation type="submission" date="2017-02" db="UniProtKB">
        <authorList>
            <consortium name="WormBaseParasite"/>
        </authorList>
    </citation>
    <scope>IDENTIFICATION</scope>
</reference>
<keyword evidence="6" id="KW-1185">Reference proteome</keyword>
<proteinExistence type="inferred from homology"/>
<accession>A0A0N5A116</accession>
<evidence type="ECO:0000256" key="1">
    <source>
        <dbReference type="ARBA" id="ARBA00005964"/>
    </source>
</evidence>
<dbReference type="Pfam" id="PF00135">
    <property type="entry name" value="COesterase"/>
    <property type="match status" value="1"/>
</dbReference>
<dbReference type="GO" id="GO:0005615">
    <property type="term" value="C:extracellular space"/>
    <property type="evidence" value="ECO:0007669"/>
    <property type="project" value="TreeGrafter"/>
</dbReference>
<dbReference type="AlphaFoldDB" id="A0A0N5A116"/>
<keyword evidence="2" id="KW-0719">Serine esterase</keyword>
<dbReference type="Gene3D" id="3.40.50.1820">
    <property type="entry name" value="alpha/beta hydrolase"/>
    <property type="match status" value="1"/>
</dbReference>
<keyword evidence="4" id="KW-1015">Disulfide bond</keyword>
<keyword evidence="3" id="KW-0378">Hydrolase</keyword>
<dbReference type="PRINTS" id="PR00878">
    <property type="entry name" value="CHOLNESTRASE"/>
</dbReference>
<evidence type="ECO:0000313" key="6">
    <source>
        <dbReference type="Proteomes" id="UP000038045"/>
    </source>
</evidence>
<dbReference type="WBParaSite" id="PTRK_0001529800.1">
    <property type="protein sequence ID" value="PTRK_0001529800.1"/>
    <property type="gene ID" value="PTRK_0001529800"/>
</dbReference>
<dbReference type="PANTHER" id="PTHR43918">
    <property type="entry name" value="ACETYLCHOLINESTERASE"/>
    <property type="match status" value="1"/>
</dbReference>
<feature type="domain" description="Carboxylesterase type B" evidence="5">
    <location>
        <begin position="30"/>
        <end position="533"/>
    </location>
</feature>
<dbReference type="InterPro" id="IPR000997">
    <property type="entry name" value="Cholinesterase"/>
</dbReference>
<dbReference type="GO" id="GO:0003990">
    <property type="term" value="F:acetylcholinesterase activity"/>
    <property type="evidence" value="ECO:0007669"/>
    <property type="project" value="TreeGrafter"/>
</dbReference>
<protein>
    <submittedName>
        <fullName evidence="7">Acetylcholinesterase</fullName>
    </submittedName>
</protein>
<dbReference type="Proteomes" id="UP000038045">
    <property type="component" value="Unplaced"/>
</dbReference>
<evidence type="ECO:0000256" key="2">
    <source>
        <dbReference type="ARBA" id="ARBA00022487"/>
    </source>
</evidence>
<dbReference type="PANTHER" id="PTHR43918:SF15">
    <property type="entry name" value="CARBOXYLIC ESTER HYDROLASE"/>
    <property type="match status" value="1"/>
</dbReference>
<dbReference type="ESTHER" id="parti-a0a0n5a116">
    <property type="family name" value="Cholinesterase-like"/>
</dbReference>
<evidence type="ECO:0000259" key="5">
    <source>
        <dbReference type="Pfam" id="PF00135"/>
    </source>
</evidence>
<dbReference type="GO" id="GO:0005886">
    <property type="term" value="C:plasma membrane"/>
    <property type="evidence" value="ECO:0007669"/>
    <property type="project" value="TreeGrafter"/>
</dbReference>
<dbReference type="GO" id="GO:0006581">
    <property type="term" value="P:acetylcholine catabolic process"/>
    <property type="evidence" value="ECO:0007669"/>
    <property type="project" value="TreeGrafter"/>
</dbReference>
<organism evidence="6 7">
    <name type="scientific">Parastrongyloides trichosuri</name>
    <name type="common">Possum-specific nematode worm</name>
    <dbReference type="NCBI Taxonomy" id="131310"/>
    <lineage>
        <taxon>Eukaryota</taxon>
        <taxon>Metazoa</taxon>
        <taxon>Ecdysozoa</taxon>
        <taxon>Nematoda</taxon>
        <taxon>Chromadorea</taxon>
        <taxon>Rhabditida</taxon>
        <taxon>Tylenchina</taxon>
        <taxon>Panagrolaimomorpha</taxon>
        <taxon>Strongyloidoidea</taxon>
        <taxon>Strongyloididae</taxon>
        <taxon>Parastrongyloides</taxon>
    </lineage>
</organism>
<dbReference type="InterPro" id="IPR002018">
    <property type="entry name" value="CarbesteraseB"/>
</dbReference>
<evidence type="ECO:0000256" key="3">
    <source>
        <dbReference type="ARBA" id="ARBA00022801"/>
    </source>
</evidence>
<dbReference type="SUPFAM" id="SSF53474">
    <property type="entry name" value="alpha/beta-Hydrolases"/>
    <property type="match status" value="1"/>
</dbReference>